<gene>
    <name evidence="2" type="ORF">AJ79_04890</name>
</gene>
<sequence length="313" mass="36474">MPDYMYEGYINEQTYARPHTPIPEGVRFREALWEHFEQDGQEDFEGFTDEGLAVEEDEFEEYEYEEDEYEEDEEVILSMTAQDYEVFRNMRRNEHVFIRVTSDARGTITWKKLDNDYQHLSLNPNQPTTDAKLACEVCGCVKEEEEENKESRSLQVMKLIMTMILTLMLEHLTEDVMSFMQGNGLEELEVNLILYEVYDFVFSGAGLSIFMMVVSSQTYSHRRPLHPKPSNMARRKNKKVMAKKRRKPIAQFKRNPQPKPKPKAPEAAIEIVCLGSESRRGLVEMLSEAPTSVLAMLTEWIEDLIRLIPSTAF</sequence>
<keyword evidence="3" id="KW-1185">Reference proteome</keyword>
<comment type="caution">
    <text evidence="2">The sequence shown here is derived from an EMBL/GenBank/DDBJ whole genome shotgun (WGS) entry which is preliminary data.</text>
</comment>
<evidence type="ECO:0000313" key="2">
    <source>
        <dbReference type="EMBL" id="PGH11389.1"/>
    </source>
</evidence>
<evidence type="ECO:0000256" key="1">
    <source>
        <dbReference type="SAM" id="MobiDB-lite"/>
    </source>
</evidence>
<dbReference type="EMBL" id="PDNB01000073">
    <property type="protein sequence ID" value="PGH11389.1"/>
    <property type="molecule type" value="Genomic_DNA"/>
</dbReference>
<name>A0A2B7XR12_9EURO</name>
<feature type="region of interest" description="Disordered" evidence="1">
    <location>
        <begin position="245"/>
        <end position="266"/>
    </location>
</feature>
<dbReference type="Proteomes" id="UP000223968">
    <property type="component" value="Unassembled WGS sequence"/>
</dbReference>
<accession>A0A2B7XR12</accession>
<protein>
    <submittedName>
        <fullName evidence="2">Uncharacterized protein</fullName>
    </submittedName>
</protein>
<evidence type="ECO:0000313" key="3">
    <source>
        <dbReference type="Proteomes" id="UP000223968"/>
    </source>
</evidence>
<dbReference type="AlphaFoldDB" id="A0A2B7XR12"/>
<reference evidence="2 3" key="1">
    <citation type="submission" date="2017-10" db="EMBL/GenBank/DDBJ databases">
        <title>Comparative genomics in systemic dimorphic fungi from Ajellomycetaceae.</title>
        <authorList>
            <person name="Munoz J.F."/>
            <person name="Mcewen J.G."/>
            <person name="Clay O.K."/>
            <person name="Cuomo C.A."/>
        </authorList>
    </citation>
    <scope>NUCLEOTIDE SEQUENCE [LARGE SCALE GENOMIC DNA]</scope>
    <source>
        <strain evidence="2 3">UAMH5409</strain>
    </source>
</reference>
<proteinExistence type="predicted"/>
<organism evidence="2 3">
    <name type="scientific">Helicocarpus griseus UAMH5409</name>
    <dbReference type="NCBI Taxonomy" id="1447875"/>
    <lineage>
        <taxon>Eukaryota</taxon>
        <taxon>Fungi</taxon>
        <taxon>Dikarya</taxon>
        <taxon>Ascomycota</taxon>
        <taxon>Pezizomycotina</taxon>
        <taxon>Eurotiomycetes</taxon>
        <taxon>Eurotiomycetidae</taxon>
        <taxon>Onygenales</taxon>
        <taxon>Ajellomycetaceae</taxon>
        <taxon>Helicocarpus</taxon>
    </lineage>
</organism>